<dbReference type="Proteomes" id="UP000253728">
    <property type="component" value="Unassembled WGS sequence"/>
</dbReference>
<protein>
    <submittedName>
        <fullName evidence="1">Uncharacterized protein</fullName>
    </submittedName>
</protein>
<reference evidence="1 2" key="1">
    <citation type="submission" date="2018-06" db="EMBL/GenBank/DDBJ databases">
        <authorList>
            <consortium name="Pathogen Informatics"/>
            <person name="Doyle S."/>
        </authorList>
    </citation>
    <scope>NUCLEOTIDE SEQUENCE [LARGE SCALE GENOMIC DNA]</scope>
    <source>
        <strain evidence="1 2">NCTC5908</strain>
    </source>
</reference>
<accession>A0A336N9N7</accession>
<evidence type="ECO:0000313" key="1">
    <source>
        <dbReference type="EMBL" id="SSZ30830.1"/>
    </source>
</evidence>
<name>A0A336N9N7_AGGAP</name>
<dbReference type="EMBL" id="UFSP01000005">
    <property type="protein sequence ID" value="SSZ30830.1"/>
    <property type="molecule type" value="Genomic_DNA"/>
</dbReference>
<dbReference type="AlphaFoldDB" id="A0A336N9N7"/>
<organism evidence="1 2">
    <name type="scientific">Aggregatibacter aphrophilus</name>
    <name type="common">Haemophilus aphrophilus</name>
    <dbReference type="NCBI Taxonomy" id="732"/>
    <lineage>
        <taxon>Bacteria</taxon>
        <taxon>Pseudomonadati</taxon>
        <taxon>Pseudomonadota</taxon>
        <taxon>Gammaproteobacteria</taxon>
        <taxon>Pasteurellales</taxon>
        <taxon>Pasteurellaceae</taxon>
        <taxon>Aggregatibacter</taxon>
    </lineage>
</organism>
<sequence>MKSVLSILPLIVANGLNKEQVQISQSIYLLNLLSELNDEEIIWLRFYLYPTLGGDEEFRSKHQSTLTLARNYIGASEEQMDKSAIQESYKEYLERLGLIKTKFNIDRNTNMPIYDKSSGKPKGSRYITHLGKMLLKEIGFSEVS</sequence>
<proteinExistence type="predicted"/>
<evidence type="ECO:0000313" key="2">
    <source>
        <dbReference type="Proteomes" id="UP000253728"/>
    </source>
</evidence>
<gene>
    <name evidence="1" type="ORF">NCTC5908_02671</name>
</gene>